<feature type="transmembrane region" description="Helical" evidence="8">
    <location>
        <begin position="252"/>
        <end position="274"/>
    </location>
</feature>
<dbReference type="PANTHER" id="PTHR33406:SF6">
    <property type="entry name" value="MEMBRANE PROTEIN YDGH-RELATED"/>
    <property type="match status" value="1"/>
</dbReference>
<feature type="transmembrane region" description="Helical" evidence="8">
    <location>
        <begin position="328"/>
        <end position="356"/>
    </location>
</feature>
<feature type="coiled-coil region" evidence="7">
    <location>
        <begin position="500"/>
        <end position="527"/>
    </location>
</feature>
<comment type="subcellular location">
    <subcellularLocation>
        <location evidence="1">Cell membrane</location>
        <topology evidence="1">Multi-pass membrane protein</topology>
    </subcellularLocation>
</comment>
<evidence type="ECO:0000256" key="4">
    <source>
        <dbReference type="ARBA" id="ARBA00022692"/>
    </source>
</evidence>
<evidence type="ECO:0000256" key="5">
    <source>
        <dbReference type="ARBA" id="ARBA00022989"/>
    </source>
</evidence>
<feature type="domain" description="Membrane transport protein MMPL" evidence="9">
    <location>
        <begin position="607"/>
        <end position="936"/>
    </location>
</feature>
<gene>
    <name evidence="10" type="ORF">M2272_000532</name>
</gene>
<organism evidence="10 11">
    <name type="scientific">Mycolicibacterium frederiksbergense</name>
    <dbReference type="NCBI Taxonomy" id="117567"/>
    <lineage>
        <taxon>Bacteria</taxon>
        <taxon>Bacillati</taxon>
        <taxon>Actinomycetota</taxon>
        <taxon>Actinomycetes</taxon>
        <taxon>Mycobacteriales</taxon>
        <taxon>Mycobacteriaceae</taxon>
        <taxon>Mycolicibacterium</taxon>
    </lineage>
</organism>
<dbReference type="Gene3D" id="1.20.1640.10">
    <property type="entry name" value="Multidrug efflux transporter AcrB transmembrane domain"/>
    <property type="match status" value="2"/>
</dbReference>
<feature type="transmembrane region" description="Helical" evidence="8">
    <location>
        <begin position="789"/>
        <end position="814"/>
    </location>
</feature>
<feature type="transmembrane region" description="Helical" evidence="8">
    <location>
        <begin position="193"/>
        <end position="212"/>
    </location>
</feature>
<keyword evidence="11" id="KW-1185">Reference proteome</keyword>
<evidence type="ECO:0000313" key="11">
    <source>
        <dbReference type="Proteomes" id="UP001160130"/>
    </source>
</evidence>
<dbReference type="SUPFAM" id="SSF82866">
    <property type="entry name" value="Multidrug efflux transporter AcrB transmembrane domain"/>
    <property type="match status" value="2"/>
</dbReference>
<feature type="transmembrane region" description="Helical" evidence="8">
    <location>
        <begin position="764"/>
        <end position="782"/>
    </location>
</feature>
<comment type="similarity">
    <text evidence="2">Belongs to the resistance-nodulation-cell division (RND) (TC 2.A.6) family. MmpL subfamily.</text>
</comment>
<dbReference type="EMBL" id="JARXVE010000001">
    <property type="protein sequence ID" value="MDH6193911.1"/>
    <property type="molecule type" value="Genomic_DNA"/>
</dbReference>
<feature type="transmembrane region" description="Helical" evidence="8">
    <location>
        <begin position="898"/>
        <end position="926"/>
    </location>
</feature>
<keyword evidence="3" id="KW-1003">Cell membrane</keyword>
<comment type="caution">
    <text evidence="10">The sequence shown here is derived from an EMBL/GenBank/DDBJ whole genome shotgun (WGS) entry which is preliminary data.</text>
</comment>
<evidence type="ECO:0000256" key="7">
    <source>
        <dbReference type="SAM" id="Coils"/>
    </source>
</evidence>
<sequence length="955" mass="103627">MSDRQIGDRPPLIARAIYRLSVPIILGWLAVIAVVTFAVPSLEQVGRESSVSLVPKDAPSFRAMQRMGEVFKESDSDSVAMIVLEGDHPLGEAEHRYYDELIRQLRADTTHVQHIQDYWGDSLTASGVQSADDQSAYVQLNLAGNQGQALANESVEAVRGIVEKTPPPPGVKAYVTGPAPLVTDMNHAGDSSIMKITLVTLVVIFTVLLFVYRSIITVVLLLAMVGIQVQAARGVVAFLGDHQILGLSTFSVNLLVSLGIAVGTDYGIFFIGRYHEARQAGEDRETAFYTTYRSVAKVVVASGLTIAGAIYCLSFTRLPYFETMGIPSALGMAVAVAVAVTLVPAVIAVGGRFGLFEPKRKLMVRRWRGVGTAVVRWPVPILAAACAVAFVGLLALPGYQSSYDDRRYVPQDIPANVGYAAAERHFPESRMTPDILMIEADHDMRNPTDFLVLHKLAKQVFAVPGIATVQSITRPEGSPIERTSIPFQISLQSAGLLQIMPFAKDRMNDMEKQAADMQRMITQMEGTYNLMKLIGAITHNTVELTGETAAITDQLMATVASFDDFFRPLRNYLYWEGHCYDIPVCFAIRSVFDALDGTDKLSLQMHKLLDNLVKVDGLQAQLVTQLPPMIEIMKSMRTMMLTMHSTMSGMIAIVDDTTSNATAMGKIFDASQNDDSFYLPPEVFENKDFQRAMSLFFSPDGKAVRLILTHRGDPGTPEGISRVDAVRTAAEEAIKVTPLENASIHLAGTAATYKDLRDGSKYDLLIAGVAALCLVFGIMLVVTRSFVAALVIVGTVALSLGAAFGLSVLVWQHILGIQLHWLVLAMSVIVLLAVGSDYNLLLVSRMKEEVGAGINTGIIRAMGGTGKVVTTAGLVFAFTMLSMVVSDLRIIGQVGSTIGLGLLFDTLVVRAFMTPAIAALLGRWFWWPLRVRQRPSSAVLGPVTSPAGPLVKQEA</sequence>
<dbReference type="NCBIfam" id="TIGR00833">
    <property type="entry name" value="actII"/>
    <property type="match status" value="1"/>
</dbReference>
<evidence type="ECO:0000256" key="8">
    <source>
        <dbReference type="SAM" id="Phobius"/>
    </source>
</evidence>
<dbReference type="PANTHER" id="PTHR33406">
    <property type="entry name" value="MEMBRANE PROTEIN MJ1562-RELATED"/>
    <property type="match status" value="1"/>
</dbReference>
<feature type="transmembrane region" description="Helical" evidence="8">
    <location>
        <begin position="864"/>
        <end position="886"/>
    </location>
</feature>
<dbReference type="InterPro" id="IPR004869">
    <property type="entry name" value="MMPL_dom"/>
</dbReference>
<protein>
    <submittedName>
        <fullName evidence="10">RND superfamily putative drug exporter</fullName>
    </submittedName>
</protein>
<feature type="transmembrane region" description="Helical" evidence="8">
    <location>
        <begin position="219"/>
        <end position="240"/>
    </location>
</feature>
<dbReference type="RefSeq" id="WP_280830579.1">
    <property type="nucleotide sequence ID" value="NZ_JARXVE010000001.1"/>
</dbReference>
<feature type="transmembrane region" description="Helical" evidence="8">
    <location>
        <begin position="377"/>
        <end position="399"/>
    </location>
</feature>
<proteinExistence type="inferred from homology"/>
<dbReference type="Proteomes" id="UP001160130">
    <property type="component" value="Unassembled WGS sequence"/>
</dbReference>
<dbReference type="InterPro" id="IPR004707">
    <property type="entry name" value="MmpL_fam"/>
</dbReference>
<evidence type="ECO:0000256" key="6">
    <source>
        <dbReference type="ARBA" id="ARBA00023136"/>
    </source>
</evidence>
<keyword evidence="5 8" id="KW-1133">Transmembrane helix</keyword>
<feature type="transmembrane region" description="Helical" evidence="8">
    <location>
        <begin position="20"/>
        <end position="39"/>
    </location>
</feature>
<evidence type="ECO:0000313" key="10">
    <source>
        <dbReference type="EMBL" id="MDH6193911.1"/>
    </source>
</evidence>
<reference evidence="10 11" key="1">
    <citation type="submission" date="2023-04" db="EMBL/GenBank/DDBJ databases">
        <title>Forest soil microbial communities from Buena Vista Peninsula, Colon Province, Panama.</title>
        <authorList>
            <person name="Bouskill N."/>
        </authorList>
    </citation>
    <scope>NUCLEOTIDE SEQUENCE [LARGE SCALE GENOMIC DNA]</scope>
    <source>
        <strain evidence="10 11">AC80</strain>
    </source>
</reference>
<name>A0ABT6KT63_9MYCO</name>
<feature type="domain" description="Membrane transport protein MMPL" evidence="9">
    <location>
        <begin position="53"/>
        <end position="381"/>
    </location>
</feature>
<evidence type="ECO:0000256" key="3">
    <source>
        <dbReference type="ARBA" id="ARBA00022475"/>
    </source>
</evidence>
<dbReference type="InterPro" id="IPR050545">
    <property type="entry name" value="Mycobact_MmpL"/>
</dbReference>
<accession>A0ABT6KT63</accession>
<keyword evidence="7" id="KW-0175">Coiled coil</keyword>
<keyword evidence="6 8" id="KW-0472">Membrane</keyword>
<evidence type="ECO:0000256" key="1">
    <source>
        <dbReference type="ARBA" id="ARBA00004651"/>
    </source>
</evidence>
<keyword evidence="4 8" id="KW-0812">Transmembrane</keyword>
<feature type="transmembrane region" description="Helical" evidence="8">
    <location>
        <begin position="295"/>
        <end position="316"/>
    </location>
</feature>
<evidence type="ECO:0000256" key="2">
    <source>
        <dbReference type="ARBA" id="ARBA00010157"/>
    </source>
</evidence>
<feature type="transmembrane region" description="Helical" evidence="8">
    <location>
        <begin position="820"/>
        <end position="843"/>
    </location>
</feature>
<dbReference type="Pfam" id="PF03176">
    <property type="entry name" value="MMPL"/>
    <property type="match status" value="2"/>
</dbReference>
<evidence type="ECO:0000259" key="9">
    <source>
        <dbReference type="Pfam" id="PF03176"/>
    </source>
</evidence>